<dbReference type="EMBL" id="QGNW01000201">
    <property type="protein sequence ID" value="RVW85699.1"/>
    <property type="molecule type" value="Genomic_DNA"/>
</dbReference>
<gene>
    <name evidence="2" type="ORF">CK203_033429</name>
</gene>
<protein>
    <submittedName>
        <fullName evidence="2">Uncharacterized protein</fullName>
    </submittedName>
</protein>
<name>A0A438HMR9_VITVI</name>
<organism evidence="2 3">
    <name type="scientific">Vitis vinifera</name>
    <name type="common">Grape</name>
    <dbReference type="NCBI Taxonomy" id="29760"/>
    <lineage>
        <taxon>Eukaryota</taxon>
        <taxon>Viridiplantae</taxon>
        <taxon>Streptophyta</taxon>
        <taxon>Embryophyta</taxon>
        <taxon>Tracheophyta</taxon>
        <taxon>Spermatophyta</taxon>
        <taxon>Magnoliopsida</taxon>
        <taxon>eudicotyledons</taxon>
        <taxon>Gunneridae</taxon>
        <taxon>Pentapetalae</taxon>
        <taxon>rosids</taxon>
        <taxon>Vitales</taxon>
        <taxon>Vitaceae</taxon>
        <taxon>Viteae</taxon>
        <taxon>Vitis</taxon>
    </lineage>
</organism>
<feature type="compositionally biased region" description="Low complexity" evidence="1">
    <location>
        <begin position="251"/>
        <end position="263"/>
    </location>
</feature>
<comment type="caution">
    <text evidence="2">The sequence shown here is derived from an EMBL/GenBank/DDBJ whole genome shotgun (WGS) entry which is preliminary data.</text>
</comment>
<dbReference type="AlphaFoldDB" id="A0A438HMR9"/>
<feature type="region of interest" description="Disordered" evidence="1">
    <location>
        <begin position="196"/>
        <end position="267"/>
    </location>
</feature>
<evidence type="ECO:0000313" key="2">
    <source>
        <dbReference type="EMBL" id="RVW85699.1"/>
    </source>
</evidence>
<evidence type="ECO:0000313" key="3">
    <source>
        <dbReference type="Proteomes" id="UP000288805"/>
    </source>
</evidence>
<dbReference type="Proteomes" id="UP000288805">
    <property type="component" value="Unassembled WGS sequence"/>
</dbReference>
<proteinExistence type="predicted"/>
<sequence>MLHSELLHLSYQSAVSGNLTDFHDNSFSLLDINAGFLDYSGSSTCLSFRLWGNVTLPRFVPLLFISQGEVFSLWGMGFSYPFVFGETIFQFPCTSLWCGLILSAPLPSKQLLRPISSGKELGLGWGSGWTYLEKLLHLNSLAFSKPPALGYLLLSEVAAYVQPRGLTAYNVDGGQTPVLLNMFAVEEDGSKIRSLVKSSTGPSEEDCIENLQNDNRTVLPKPLENSPAPKDAETTKNVIKLLGAKRPTPDRPLSPSRPQSLSSNGANGHLVYVRRKSEAEPAPTTTSSGVPSVPIPLGKPVNGPHGANSESFGLLPQLNVADMQLNWRKEPSASFWRKGMDAMFLVPIVQKPVKDALVGNYQLHSGSLCVFQIRNFYIRMLYPVSMSAWRELERIKALNVLGKYDTKMFHHS</sequence>
<dbReference type="PANTHER" id="PTHR34555">
    <property type="entry name" value="INTEGRAL MEMBRANE HEMOLYSIN-III-LIKE PROTEIN"/>
    <property type="match status" value="1"/>
</dbReference>
<reference evidence="2 3" key="1">
    <citation type="journal article" date="2018" name="PLoS Genet.">
        <title>Population sequencing reveals clonal diversity and ancestral inbreeding in the grapevine cultivar Chardonnay.</title>
        <authorList>
            <person name="Roach M.J."/>
            <person name="Johnson D.L."/>
            <person name="Bohlmann J."/>
            <person name="van Vuuren H.J."/>
            <person name="Jones S.J."/>
            <person name="Pretorius I.S."/>
            <person name="Schmidt S.A."/>
            <person name="Borneman A.R."/>
        </authorList>
    </citation>
    <scope>NUCLEOTIDE SEQUENCE [LARGE SCALE GENOMIC DNA]</scope>
    <source>
        <strain evidence="3">cv. Chardonnay</strain>
        <tissue evidence="2">Leaf</tissue>
    </source>
</reference>
<dbReference type="PANTHER" id="PTHR34555:SF1">
    <property type="entry name" value="INTEGRAL MEMBRANE HEMOLYSIN-III-LIKE PROTEIN"/>
    <property type="match status" value="1"/>
</dbReference>
<evidence type="ECO:0000256" key="1">
    <source>
        <dbReference type="SAM" id="MobiDB-lite"/>
    </source>
</evidence>
<feature type="region of interest" description="Disordered" evidence="1">
    <location>
        <begin position="277"/>
        <end position="296"/>
    </location>
</feature>
<accession>A0A438HMR9</accession>